<dbReference type="Gene3D" id="3.30.230.10">
    <property type="match status" value="1"/>
</dbReference>
<dbReference type="GO" id="GO:0005524">
    <property type="term" value="F:ATP binding"/>
    <property type="evidence" value="ECO:0007669"/>
    <property type="project" value="InterPro"/>
</dbReference>
<dbReference type="InterPro" id="IPR042121">
    <property type="entry name" value="MutL_C_regsub"/>
</dbReference>
<dbReference type="PANTHER" id="PTHR10073">
    <property type="entry name" value="DNA MISMATCH REPAIR PROTEIN MLH, PMS, MUTL"/>
    <property type="match status" value="1"/>
</dbReference>
<comment type="similarity">
    <text evidence="1 5">Belongs to the DNA mismatch repair MutL/HexB family.</text>
</comment>
<dbReference type="InterPro" id="IPR014762">
    <property type="entry name" value="DNA_mismatch_repair_CS"/>
</dbReference>
<dbReference type="Pfam" id="PF08676">
    <property type="entry name" value="MutL_C"/>
    <property type="match status" value="1"/>
</dbReference>
<dbReference type="InterPro" id="IPR038973">
    <property type="entry name" value="MutL/Mlh/Pms-like"/>
</dbReference>
<dbReference type="Pfam" id="PF01119">
    <property type="entry name" value="DNA_mis_repair"/>
    <property type="match status" value="1"/>
</dbReference>
<dbReference type="InterPro" id="IPR020568">
    <property type="entry name" value="Ribosomal_Su5_D2-typ_SF"/>
</dbReference>
<proteinExistence type="inferred from homology"/>
<dbReference type="InterPro" id="IPR002099">
    <property type="entry name" value="MutL/Mlh/PMS"/>
</dbReference>
<dbReference type="PROSITE" id="PS00058">
    <property type="entry name" value="DNA_MISMATCH_REPAIR_1"/>
    <property type="match status" value="1"/>
</dbReference>
<keyword evidence="9" id="KW-1185">Reference proteome</keyword>
<dbReference type="GO" id="GO:0030983">
    <property type="term" value="F:mismatched DNA binding"/>
    <property type="evidence" value="ECO:0007669"/>
    <property type="project" value="InterPro"/>
</dbReference>
<evidence type="ECO:0000256" key="1">
    <source>
        <dbReference type="ARBA" id="ARBA00006082"/>
    </source>
</evidence>
<protein>
    <recommendedName>
        <fullName evidence="2 5">DNA mismatch repair protein MutL</fullName>
    </recommendedName>
</protein>
<dbReference type="Gene3D" id="3.30.565.10">
    <property type="entry name" value="Histidine kinase-like ATPase, C-terminal domain"/>
    <property type="match status" value="1"/>
</dbReference>
<dbReference type="Pfam" id="PF13589">
    <property type="entry name" value="HATPase_c_3"/>
    <property type="match status" value="1"/>
</dbReference>
<comment type="caution">
    <text evidence="8">The sequence shown here is derived from an EMBL/GenBank/DDBJ whole genome shotgun (WGS) entry which is preliminary data.</text>
</comment>
<dbReference type="InterPro" id="IPR042120">
    <property type="entry name" value="MutL_C_dimsub"/>
</dbReference>
<dbReference type="InterPro" id="IPR037198">
    <property type="entry name" value="MutL_C_sf"/>
</dbReference>
<dbReference type="InterPro" id="IPR014790">
    <property type="entry name" value="MutL_C"/>
</dbReference>
<dbReference type="NCBIfam" id="TIGR00585">
    <property type="entry name" value="mutl"/>
    <property type="match status" value="1"/>
</dbReference>
<dbReference type="SUPFAM" id="SSF118116">
    <property type="entry name" value="DNA mismatch repair protein MutL"/>
    <property type="match status" value="1"/>
</dbReference>
<dbReference type="OrthoDB" id="9763467at2"/>
<evidence type="ECO:0000256" key="5">
    <source>
        <dbReference type="HAMAP-Rule" id="MF_00149"/>
    </source>
</evidence>
<dbReference type="GO" id="GO:0140664">
    <property type="term" value="F:ATP-dependent DNA damage sensor activity"/>
    <property type="evidence" value="ECO:0007669"/>
    <property type="project" value="InterPro"/>
</dbReference>
<dbReference type="GO" id="GO:0006298">
    <property type="term" value="P:mismatch repair"/>
    <property type="evidence" value="ECO:0007669"/>
    <property type="project" value="UniProtKB-UniRule"/>
</dbReference>
<evidence type="ECO:0000259" key="7">
    <source>
        <dbReference type="SMART" id="SM01340"/>
    </source>
</evidence>
<evidence type="ECO:0000256" key="3">
    <source>
        <dbReference type="ARBA" id="ARBA00022763"/>
    </source>
</evidence>
<evidence type="ECO:0000313" key="9">
    <source>
        <dbReference type="Proteomes" id="UP000287996"/>
    </source>
</evidence>
<dbReference type="PANTHER" id="PTHR10073:SF12">
    <property type="entry name" value="DNA MISMATCH REPAIR PROTEIN MLH1"/>
    <property type="match status" value="1"/>
</dbReference>
<evidence type="ECO:0000256" key="4">
    <source>
        <dbReference type="ARBA" id="ARBA00023204"/>
    </source>
</evidence>
<dbReference type="GO" id="GO:0016887">
    <property type="term" value="F:ATP hydrolysis activity"/>
    <property type="evidence" value="ECO:0007669"/>
    <property type="project" value="InterPro"/>
</dbReference>
<accession>A0A432ZQM5</accession>
<dbReference type="Gene3D" id="3.30.1370.100">
    <property type="entry name" value="MutL, C-terminal domain, regulatory subdomain"/>
    <property type="match status" value="1"/>
</dbReference>
<dbReference type="SMART" id="SM01340">
    <property type="entry name" value="DNA_mis_repair"/>
    <property type="match status" value="1"/>
</dbReference>
<dbReference type="HAMAP" id="MF_00149">
    <property type="entry name" value="DNA_mis_repair"/>
    <property type="match status" value="1"/>
</dbReference>
<dbReference type="EMBL" id="PIQH01000006">
    <property type="protein sequence ID" value="RUO80183.1"/>
    <property type="molecule type" value="Genomic_DNA"/>
</dbReference>
<organism evidence="8 9">
    <name type="scientific">Idiomarina tyrosinivorans</name>
    <dbReference type="NCBI Taxonomy" id="1445662"/>
    <lineage>
        <taxon>Bacteria</taxon>
        <taxon>Pseudomonadati</taxon>
        <taxon>Pseudomonadota</taxon>
        <taxon>Gammaproteobacteria</taxon>
        <taxon>Alteromonadales</taxon>
        <taxon>Idiomarinaceae</taxon>
        <taxon>Idiomarina</taxon>
    </lineage>
</organism>
<dbReference type="GO" id="GO:0032300">
    <property type="term" value="C:mismatch repair complex"/>
    <property type="evidence" value="ECO:0007669"/>
    <property type="project" value="InterPro"/>
</dbReference>
<dbReference type="SUPFAM" id="SSF55874">
    <property type="entry name" value="ATPase domain of HSP90 chaperone/DNA topoisomerase II/histidine kinase"/>
    <property type="match status" value="1"/>
</dbReference>
<name>A0A432ZQM5_9GAMM</name>
<dbReference type="RefSeq" id="WP_126842020.1">
    <property type="nucleotide sequence ID" value="NZ_PIQH01000006.1"/>
</dbReference>
<gene>
    <name evidence="5" type="primary">mutL</name>
    <name evidence="8" type="ORF">CWI84_07775</name>
</gene>
<dbReference type="InterPro" id="IPR014721">
    <property type="entry name" value="Ribsml_uS5_D2-typ_fold_subgr"/>
</dbReference>
<dbReference type="AlphaFoldDB" id="A0A432ZQM5"/>
<dbReference type="InterPro" id="IPR013507">
    <property type="entry name" value="DNA_mismatch_S5_2-like"/>
</dbReference>
<dbReference type="SUPFAM" id="SSF54211">
    <property type="entry name" value="Ribosomal protein S5 domain 2-like"/>
    <property type="match status" value="1"/>
</dbReference>
<keyword evidence="4 5" id="KW-0234">DNA repair</keyword>
<reference evidence="8 9" key="1">
    <citation type="journal article" date="2011" name="Front. Microbiol.">
        <title>Genomic signatures of strain selection and enhancement in Bacillus atrophaeus var. globigii, a historical biowarfare simulant.</title>
        <authorList>
            <person name="Gibbons H.S."/>
            <person name="Broomall S.M."/>
            <person name="McNew L.A."/>
            <person name="Daligault H."/>
            <person name="Chapman C."/>
            <person name="Bruce D."/>
            <person name="Karavis M."/>
            <person name="Krepps M."/>
            <person name="McGregor P.A."/>
            <person name="Hong C."/>
            <person name="Park K.H."/>
            <person name="Akmal A."/>
            <person name="Feldman A."/>
            <person name="Lin J.S."/>
            <person name="Chang W.E."/>
            <person name="Higgs B.W."/>
            <person name="Demirev P."/>
            <person name="Lindquist J."/>
            <person name="Liem A."/>
            <person name="Fochler E."/>
            <person name="Read T.D."/>
            <person name="Tapia R."/>
            <person name="Johnson S."/>
            <person name="Bishop-Lilly K.A."/>
            <person name="Detter C."/>
            <person name="Han C."/>
            <person name="Sozhamannan S."/>
            <person name="Rosenzweig C.N."/>
            <person name="Skowronski E.W."/>
        </authorList>
    </citation>
    <scope>NUCLEOTIDE SEQUENCE [LARGE SCALE GENOMIC DNA]</scope>
    <source>
        <strain evidence="8 9">CC-PW-9</strain>
    </source>
</reference>
<dbReference type="CDD" id="cd16926">
    <property type="entry name" value="HATPase_MutL-MLH-PMS-like"/>
    <property type="match status" value="1"/>
</dbReference>
<dbReference type="InterPro" id="IPR036890">
    <property type="entry name" value="HATPase_C_sf"/>
</dbReference>
<dbReference type="CDD" id="cd03482">
    <property type="entry name" value="MutL_Trans_MutL"/>
    <property type="match status" value="1"/>
</dbReference>
<evidence type="ECO:0000313" key="8">
    <source>
        <dbReference type="EMBL" id="RUO80183.1"/>
    </source>
</evidence>
<dbReference type="FunFam" id="3.30.565.10:FF:000003">
    <property type="entry name" value="DNA mismatch repair endonuclease MutL"/>
    <property type="match status" value="1"/>
</dbReference>
<dbReference type="InterPro" id="IPR020667">
    <property type="entry name" value="DNA_mismatch_repair_MutL"/>
</dbReference>
<sequence>MSIRQLPVELANQIAAGEVVERPASVVKELIENSLDAGATEIVIDIEAGGRKRIRVRDNGSGIAKDELALALARHATSKISTLDDLEAIYSLGFRGEALASMSSVSRLVLTSKPAAQQQAWQAWTNGRDMQAQIEPAAHPDGTTIDISDLFFNTPARRKFLRTDKTEFGHIDEMVKRIALSRFDVSFQLRHNQQLVRQLPIANTPKQRQQRLAKLCGSLFAEQAQRISVESQGYHLEGWFAPSAGCRHQPDVQYFFVNGRMMRDKLLAHALRQAYEPWLIDEKVPTYVLFLRLPAEQVDVNVHPAKHEVRFHQARQVHDWLLQQVRHGLQAVEQDPSAALVTEAGHHYHSHDNDALPATADIPKPRSPLLPNAAPSRPASQGDWRQLVPQQERQQADHRWQVLRVIQQRFALLIDQQEQLAYLDLWPLYRDSQAHKLRRSVDHGLAGQPLLVPVKLNVELAREFTAIDRLAMERLGIHARQEGRSVVISHVPQMLRRSDVPAMIADLVKQWQRLSNDPEQLCQWLLQRQPPLTMSTTEAEQLVIEWQQQGAPQQWLQPLATPEVTDAAH</sequence>
<evidence type="ECO:0000256" key="6">
    <source>
        <dbReference type="SAM" id="MobiDB-lite"/>
    </source>
</evidence>
<dbReference type="Gene3D" id="3.30.1540.20">
    <property type="entry name" value="MutL, C-terminal domain, dimerisation subdomain"/>
    <property type="match status" value="1"/>
</dbReference>
<feature type="domain" description="DNA mismatch repair protein S5" evidence="7">
    <location>
        <begin position="212"/>
        <end position="330"/>
    </location>
</feature>
<feature type="region of interest" description="Disordered" evidence="6">
    <location>
        <begin position="359"/>
        <end position="391"/>
    </location>
</feature>
<evidence type="ECO:0000256" key="2">
    <source>
        <dbReference type="ARBA" id="ARBA00021975"/>
    </source>
</evidence>
<keyword evidence="3 5" id="KW-0227">DNA damage</keyword>
<dbReference type="Proteomes" id="UP000287996">
    <property type="component" value="Unassembled WGS sequence"/>
</dbReference>
<comment type="function">
    <text evidence="5">This protein is involved in the repair of mismatches in DNA. It is required for dam-dependent methyl-directed DNA mismatch repair. May act as a 'molecular matchmaker', a protein that promotes the formation of a stable complex between two or more DNA-binding proteins in an ATP-dependent manner without itself being part of a final effector complex.</text>
</comment>